<evidence type="ECO:0000259" key="2">
    <source>
        <dbReference type="Pfam" id="PF12680"/>
    </source>
</evidence>
<proteinExistence type="predicted"/>
<feature type="region of interest" description="Disordered" evidence="1">
    <location>
        <begin position="1"/>
        <end position="28"/>
    </location>
</feature>
<feature type="domain" description="SnoaL-like" evidence="2">
    <location>
        <begin position="44"/>
        <end position="147"/>
    </location>
</feature>
<protein>
    <submittedName>
        <fullName evidence="3">Nuclear transport factor 2 family protein</fullName>
    </submittedName>
</protein>
<dbReference type="RefSeq" id="WP_369246281.1">
    <property type="nucleotide sequence ID" value="NZ_CP163443.1"/>
</dbReference>
<dbReference type="Pfam" id="PF12680">
    <property type="entry name" value="SnoaL_2"/>
    <property type="match status" value="1"/>
</dbReference>
<dbReference type="SUPFAM" id="SSF54427">
    <property type="entry name" value="NTF2-like"/>
    <property type="match status" value="1"/>
</dbReference>
<organism evidence="3">
    <name type="scientific">Streptomyces sp. R41</name>
    <dbReference type="NCBI Taxonomy" id="3238632"/>
    <lineage>
        <taxon>Bacteria</taxon>
        <taxon>Bacillati</taxon>
        <taxon>Actinomycetota</taxon>
        <taxon>Actinomycetes</taxon>
        <taxon>Kitasatosporales</taxon>
        <taxon>Streptomycetaceae</taxon>
        <taxon>Streptomyces</taxon>
    </lineage>
</organism>
<dbReference type="InterPro" id="IPR032710">
    <property type="entry name" value="NTF2-like_dom_sf"/>
</dbReference>
<evidence type="ECO:0000256" key="1">
    <source>
        <dbReference type="SAM" id="MobiDB-lite"/>
    </source>
</evidence>
<reference evidence="3" key="1">
    <citation type="submission" date="2024-07" db="EMBL/GenBank/DDBJ databases">
        <authorList>
            <person name="Yu S.T."/>
        </authorList>
    </citation>
    <scope>NUCLEOTIDE SEQUENCE</scope>
    <source>
        <strain evidence="3">R41</strain>
    </source>
</reference>
<dbReference type="AlphaFoldDB" id="A0AB39RFE0"/>
<dbReference type="Gene3D" id="3.10.450.50">
    <property type="match status" value="1"/>
</dbReference>
<evidence type="ECO:0000313" key="3">
    <source>
        <dbReference type="EMBL" id="XDQ53016.1"/>
    </source>
</evidence>
<accession>A0AB39RFE0</accession>
<name>A0AB39RFE0_9ACTN</name>
<gene>
    <name evidence="3" type="ORF">AB5J53_15760</name>
</gene>
<dbReference type="EMBL" id="CP163443">
    <property type="protein sequence ID" value="XDQ53016.1"/>
    <property type="molecule type" value="Genomic_DNA"/>
</dbReference>
<dbReference type="InterPro" id="IPR037401">
    <property type="entry name" value="SnoaL-like"/>
</dbReference>
<sequence length="160" mass="17068">MTATTTTDNATTDKTATDKTATDNATTGTALTPATGIALFERWTALWNGDFADPEGFLAPNFRIRFGNDPDNADTDTLHGPRGIVDYIAAFRASLPGVRFAVEGTPLVDVGKGSVASRWCVTRQDDSGIAVAKSGIDLFQVEEGRIVTVWSVTGLRRFAP</sequence>
<feature type="compositionally biased region" description="Low complexity" evidence="1">
    <location>
        <begin position="1"/>
        <end position="14"/>
    </location>
</feature>